<keyword evidence="5" id="KW-1185">Reference proteome</keyword>
<dbReference type="NCBIfam" id="TIGR00377">
    <property type="entry name" value="ant_ant_sig"/>
    <property type="match status" value="1"/>
</dbReference>
<name>A0ABY5Z451_9ACTN</name>
<dbReference type="RefSeq" id="WP_260725764.1">
    <property type="nucleotide sequence ID" value="NZ_BAAABS010000027.1"/>
</dbReference>
<reference evidence="4" key="1">
    <citation type="submission" date="2021-04" db="EMBL/GenBank/DDBJ databases">
        <title>Biosynthetic gene clusters of Dactylosporangioum roseum.</title>
        <authorList>
            <person name="Hartkoorn R.C."/>
            <person name="Beaudoing E."/>
            <person name="Hot D."/>
            <person name="Moureu S."/>
        </authorList>
    </citation>
    <scope>NUCLEOTIDE SEQUENCE</scope>
    <source>
        <strain evidence="4">NRRL B-16295</strain>
    </source>
</reference>
<dbReference type="SUPFAM" id="SSF52091">
    <property type="entry name" value="SpoIIaa-like"/>
    <property type="match status" value="1"/>
</dbReference>
<evidence type="ECO:0000256" key="1">
    <source>
        <dbReference type="ARBA" id="ARBA00009013"/>
    </source>
</evidence>
<proteinExistence type="inferred from homology"/>
<evidence type="ECO:0000313" key="5">
    <source>
        <dbReference type="Proteomes" id="UP001058271"/>
    </source>
</evidence>
<comment type="similarity">
    <text evidence="1 2">Belongs to the anti-sigma-factor antagonist family.</text>
</comment>
<protein>
    <recommendedName>
        <fullName evidence="2">Anti-sigma factor antagonist</fullName>
    </recommendedName>
</protein>
<dbReference type="EMBL" id="CP073721">
    <property type="protein sequence ID" value="UWZ36424.1"/>
    <property type="molecule type" value="Genomic_DNA"/>
</dbReference>
<dbReference type="InterPro" id="IPR002645">
    <property type="entry name" value="STAS_dom"/>
</dbReference>
<dbReference type="InterPro" id="IPR036513">
    <property type="entry name" value="STAS_dom_sf"/>
</dbReference>
<feature type="domain" description="STAS" evidence="3">
    <location>
        <begin position="13"/>
        <end position="107"/>
    </location>
</feature>
<dbReference type="PROSITE" id="PS50801">
    <property type="entry name" value="STAS"/>
    <property type="match status" value="1"/>
</dbReference>
<dbReference type="PANTHER" id="PTHR33495">
    <property type="entry name" value="ANTI-SIGMA FACTOR ANTAGONIST TM_1081-RELATED-RELATED"/>
    <property type="match status" value="1"/>
</dbReference>
<dbReference type="Pfam" id="PF01740">
    <property type="entry name" value="STAS"/>
    <property type="match status" value="1"/>
</dbReference>
<evidence type="ECO:0000256" key="2">
    <source>
        <dbReference type="RuleBase" id="RU003749"/>
    </source>
</evidence>
<dbReference type="CDD" id="cd07043">
    <property type="entry name" value="STAS_anti-anti-sigma_factors"/>
    <property type="match status" value="1"/>
</dbReference>
<organism evidence="4 5">
    <name type="scientific">Dactylosporangium roseum</name>
    <dbReference type="NCBI Taxonomy" id="47989"/>
    <lineage>
        <taxon>Bacteria</taxon>
        <taxon>Bacillati</taxon>
        <taxon>Actinomycetota</taxon>
        <taxon>Actinomycetes</taxon>
        <taxon>Micromonosporales</taxon>
        <taxon>Micromonosporaceae</taxon>
        <taxon>Dactylosporangium</taxon>
    </lineage>
</organism>
<dbReference type="InterPro" id="IPR003658">
    <property type="entry name" value="Anti-sigma_ant"/>
</dbReference>
<accession>A0ABY5Z451</accession>
<evidence type="ECO:0000259" key="3">
    <source>
        <dbReference type="PROSITE" id="PS50801"/>
    </source>
</evidence>
<gene>
    <name evidence="4" type="ORF">Drose_36275</name>
</gene>
<dbReference type="PANTHER" id="PTHR33495:SF2">
    <property type="entry name" value="ANTI-SIGMA FACTOR ANTAGONIST TM_1081-RELATED"/>
    <property type="match status" value="1"/>
</dbReference>
<dbReference type="Gene3D" id="3.30.750.24">
    <property type="entry name" value="STAS domain"/>
    <property type="match status" value="1"/>
</dbReference>
<dbReference type="Proteomes" id="UP001058271">
    <property type="component" value="Chromosome"/>
</dbReference>
<evidence type="ECO:0000313" key="4">
    <source>
        <dbReference type="EMBL" id="UWZ36424.1"/>
    </source>
</evidence>
<sequence>MALSVDVQTRVGGPVAITLRGELDQSTAQQLRAAVTAALASSPLRLCLDMTLVTFVDSSGFGAMVASHKACHERGCNLTLEGVSHTLYQRLHVTGLTDLFGLTRPST</sequence>